<evidence type="ECO:0000256" key="2">
    <source>
        <dbReference type="ARBA" id="ARBA00006432"/>
    </source>
</evidence>
<dbReference type="PROSITE" id="PS00012">
    <property type="entry name" value="PHOSPHOPANTETHEINE"/>
    <property type="match status" value="5"/>
</dbReference>
<feature type="domain" description="Carrier" evidence="6">
    <location>
        <begin position="2022"/>
        <end position="2097"/>
    </location>
</feature>
<dbReference type="PANTHER" id="PTHR45527:SF1">
    <property type="entry name" value="FATTY ACID SYNTHASE"/>
    <property type="match status" value="1"/>
</dbReference>
<dbReference type="GO" id="GO:0044550">
    <property type="term" value="P:secondary metabolite biosynthetic process"/>
    <property type="evidence" value="ECO:0007669"/>
    <property type="project" value="UniProtKB-ARBA"/>
</dbReference>
<dbReference type="FunFam" id="3.40.50.980:FF:000001">
    <property type="entry name" value="Non-ribosomal peptide synthetase"/>
    <property type="match status" value="5"/>
</dbReference>
<dbReference type="GO" id="GO:0031177">
    <property type="term" value="F:phosphopantetheine binding"/>
    <property type="evidence" value="ECO:0007669"/>
    <property type="project" value="InterPro"/>
</dbReference>
<dbReference type="GO" id="GO:0005737">
    <property type="term" value="C:cytoplasm"/>
    <property type="evidence" value="ECO:0007669"/>
    <property type="project" value="TreeGrafter"/>
</dbReference>
<dbReference type="Gene3D" id="3.40.50.980">
    <property type="match status" value="12"/>
</dbReference>
<dbReference type="InterPro" id="IPR010071">
    <property type="entry name" value="AA_adenyl_dom"/>
</dbReference>
<evidence type="ECO:0000313" key="8">
    <source>
        <dbReference type="Proteomes" id="UP001139648"/>
    </source>
</evidence>
<dbReference type="PROSITE" id="PS00455">
    <property type="entry name" value="AMP_BINDING"/>
    <property type="match status" value="6"/>
</dbReference>
<keyword evidence="4" id="KW-0597">Phosphoprotein</keyword>
<organism evidence="7 8">
    <name type="scientific">Nonomuraea thailandensis</name>
    <dbReference type="NCBI Taxonomy" id="1188745"/>
    <lineage>
        <taxon>Bacteria</taxon>
        <taxon>Bacillati</taxon>
        <taxon>Actinomycetota</taxon>
        <taxon>Actinomycetes</taxon>
        <taxon>Streptosporangiales</taxon>
        <taxon>Streptosporangiaceae</taxon>
        <taxon>Nonomuraea</taxon>
    </lineage>
</organism>
<comment type="similarity">
    <text evidence="2">Belongs to the ATP-dependent AMP-binding enzyme family.</text>
</comment>
<dbReference type="Pfam" id="PF13193">
    <property type="entry name" value="AMP-binding_C"/>
    <property type="match status" value="6"/>
</dbReference>
<dbReference type="SUPFAM" id="SSF56801">
    <property type="entry name" value="Acetyl-CoA synthetase-like"/>
    <property type="match status" value="6"/>
</dbReference>
<feature type="domain" description="Carrier" evidence="6">
    <location>
        <begin position="3052"/>
        <end position="3127"/>
    </location>
</feature>
<dbReference type="Gene3D" id="1.10.1200.10">
    <property type="entry name" value="ACP-like"/>
    <property type="match status" value="5"/>
</dbReference>
<dbReference type="SUPFAM" id="SSF47336">
    <property type="entry name" value="ACP-like"/>
    <property type="match status" value="6"/>
</dbReference>
<dbReference type="FunFam" id="3.40.50.12780:FF:000012">
    <property type="entry name" value="Non-ribosomal peptide synthetase"/>
    <property type="match status" value="3"/>
</dbReference>
<evidence type="ECO:0000256" key="4">
    <source>
        <dbReference type="ARBA" id="ARBA00022553"/>
    </source>
</evidence>
<dbReference type="CDD" id="cd19540">
    <property type="entry name" value="LCL_NRPS-like"/>
    <property type="match status" value="5"/>
</dbReference>
<dbReference type="InterPro" id="IPR036736">
    <property type="entry name" value="ACP-like_sf"/>
</dbReference>
<accession>A0A9X2GEU3</accession>
<dbReference type="InterPro" id="IPR000873">
    <property type="entry name" value="AMP-dep_synth/lig_dom"/>
</dbReference>
<dbReference type="GO" id="GO:0043041">
    <property type="term" value="P:amino acid activation for nonribosomal peptide biosynthetic process"/>
    <property type="evidence" value="ECO:0007669"/>
    <property type="project" value="TreeGrafter"/>
</dbReference>
<comment type="caution">
    <text evidence="7">The sequence shown here is derived from an EMBL/GenBank/DDBJ whole genome shotgun (WGS) entry which is preliminary data.</text>
</comment>
<comment type="cofactor">
    <cofactor evidence="1">
        <name>pantetheine 4'-phosphate</name>
        <dbReference type="ChEBI" id="CHEBI:47942"/>
    </cofactor>
</comment>
<dbReference type="CDD" id="cd17643">
    <property type="entry name" value="A_NRPS_Cytc1-like"/>
    <property type="match status" value="1"/>
</dbReference>
<dbReference type="GO" id="GO:0003824">
    <property type="term" value="F:catalytic activity"/>
    <property type="evidence" value="ECO:0007669"/>
    <property type="project" value="InterPro"/>
</dbReference>
<dbReference type="FunFam" id="2.30.38.10:FF:000001">
    <property type="entry name" value="Non-ribosomal peptide synthetase PvdI"/>
    <property type="match status" value="4"/>
</dbReference>
<evidence type="ECO:0000259" key="6">
    <source>
        <dbReference type="PROSITE" id="PS50075"/>
    </source>
</evidence>
<dbReference type="NCBIfam" id="TIGR01733">
    <property type="entry name" value="AA-adenyl-dom"/>
    <property type="match status" value="6"/>
</dbReference>
<dbReference type="CDD" id="cd19544">
    <property type="entry name" value="E-C_NRPS"/>
    <property type="match status" value="1"/>
</dbReference>
<dbReference type="FunFam" id="3.40.50.980:FF:000002">
    <property type="entry name" value="Enterobactin synthetase component F"/>
    <property type="match status" value="1"/>
</dbReference>
<dbReference type="Gene3D" id="2.30.38.10">
    <property type="entry name" value="Luciferase, Domain 3"/>
    <property type="match status" value="6"/>
</dbReference>
<proteinExistence type="inferred from homology"/>
<dbReference type="FunFam" id="1.10.1200.10:FF:000005">
    <property type="entry name" value="Nonribosomal peptide synthetase 1"/>
    <property type="match status" value="1"/>
</dbReference>
<evidence type="ECO:0000256" key="5">
    <source>
        <dbReference type="SAM" id="MobiDB-lite"/>
    </source>
</evidence>
<dbReference type="Gene3D" id="3.30.559.10">
    <property type="entry name" value="Chloramphenicol acetyltransferase-like domain"/>
    <property type="match status" value="6"/>
</dbReference>
<dbReference type="InterPro" id="IPR009081">
    <property type="entry name" value="PP-bd_ACP"/>
</dbReference>
<dbReference type="GO" id="GO:0008610">
    <property type="term" value="P:lipid biosynthetic process"/>
    <property type="evidence" value="ECO:0007669"/>
    <property type="project" value="UniProtKB-ARBA"/>
</dbReference>
<dbReference type="Gene3D" id="3.40.50.1820">
    <property type="entry name" value="alpha/beta hydrolase"/>
    <property type="match status" value="1"/>
</dbReference>
<dbReference type="SMART" id="SM00823">
    <property type="entry name" value="PKS_PP"/>
    <property type="match status" value="6"/>
</dbReference>
<dbReference type="InterPro" id="IPR006162">
    <property type="entry name" value="Ppantetheine_attach_site"/>
</dbReference>
<dbReference type="GO" id="GO:0072330">
    <property type="term" value="P:monocarboxylic acid biosynthetic process"/>
    <property type="evidence" value="ECO:0007669"/>
    <property type="project" value="UniProtKB-ARBA"/>
</dbReference>
<dbReference type="EMBL" id="JAMZEB010000002">
    <property type="protein sequence ID" value="MCP2356367.1"/>
    <property type="molecule type" value="Genomic_DNA"/>
</dbReference>
<dbReference type="InterPro" id="IPR001242">
    <property type="entry name" value="Condensation_dom"/>
</dbReference>
<dbReference type="Gene3D" id="3.30.300.30">
    <property type="match status" value="6"/>
</dbReference>
<name>A0A9X2GEU3_9ACTN</name>
<dbReference type="SUPFAM" id="SSF52777">
    <property type="entry name" value="CoA-dependent acyltransferases"/>
    <property type="match status" value="12"/>
</dbReference>
<feature type="region of interest" description="Disordered" evidence="5">
    <location>
        <begin position="6267"/>
        <end position="6290"/>
    </location>
</feature>
<dbReference type="PANTHER" id="PTHR45527">
    <property type="entry name" value="NONRIBOSOMAL PEPTIDE SYNTHETASE"/>
    <property type="match status" value="1"/>
</dbReference>
<evidence type="ECO:0000256" key="1">
    <source>
        <dbReference type="ARBA" id="ARBA00001957"/>
    </source>
</evidence>
<feature type="domain" description="Carrier" evidence="6">
    <location>
        <begin position="6199"/>
        <end position="6274"/>
    </location>
</feature>
<keyword evidence="8" id="KW-1185">Reference proteome</keyword>
<reference evidence="7" key="1">
    <citation type="submission" date="2022-06" db="EMBL/GenBank/DDBJ databases">
        <title>Sequencing the genomes of 1000 actinobacteria strains.</title>
        <authorList>
            <person name="Klenk H.-P."/>
        </authorList>
    </citation>
    <scope>NUCLEOTIDE SEQUENCE</scope>
    <source>
        <strain evidence="7">DSM 46694</strain>
    </source>
</reference>
<dbReference type="Gene3D" id="3.30.559.30">
    <property type="entry name" value="Nonribosomal peptide synthetase, condensation domain"/>
    <property type="match status" value="6"/>
</dbReference>
<dbReference type="FunFam" id="3.30.300.30:FF:000010">
    <property type="entry name" value="Enterobactin synthetase component F"/>
    <property type="match status" value="5"/>
</dbReference>
<feature type="domain" description="Carrier" evidence="6">
    <location>
        <begin position="5141"/>
        <end position="5216"/>
    </location>
</feature>
<dbReference type="RefSeq" id="WP_253743204.1">
    <property type="nucleotide sequence ID" value="NZ_JAMZEB010000002.1"/>
</dbReference>
<dbReference type="Pfam" id="PF00501">
    <property type="entry name" value="AMP-binding"/>
    <property type="match status" value="6"/>
</dbReference>
<evidence type="ECO:0000256" key="3">
    <source>
        <dbReference type="ARBA" id="ARBA00022450"/>
    </source>
</evidence>
<protein>
    <submittedName>
        <fullName evidence="7">Amino acid adenylation domain-containing protein</fullName>
    </submittedName>
</protein>
<dbReference type="CDD" id="cd05930">
    <property type="entry name" value="A_NRPS"/>
    <property type="match status" value="4"/>
</dbReference>
<dbReference type="FunFam" id="1.10.1200.10:FF:000016">
    <property type="entry name" value="Non-ribosomal peptide synthase"/>
    <property type="match status" value="5"/>
</dbReference>
<dbReference type="InterPro" id="IPR020845">
    <property type="entry name" value="AMP-binding_CS"/>
</dbReference>
<dbReference type="InterPro" id="IPR023213">
    <property type="entry name" value="CAT-like_dom_sf"/>
</dbReference>
<feature type="domain" description="Carrier" evidence="6">
    <location>
        <begin position="4106"/>
        <end position="4181"/>
    </location>
</feature>
<dbReference type="NCBIfam" id="NF004282">
    <property type="entry name" value="PRK05691.1"/>
    <property type="match status" value="8"/>
</dbReference>
<dbReference type="Pfam" id="PF00550">
    <property type="entry name" value="PP-binding"/>
    <property type="match status" value="6"/>
</dbReference>
<dbReference type="InterPro" id="IPR029058">
    <property type="entry name" value="AB_hydrolase_fold"/>
</dbReference>
<sequence>MIPLSFAQRRLWFIERLDGPSATYNIPVALRLAGRVDKRALAAALRDVLERHEVLRTVIGVADGEPYQRVLGMDGLDWRLEEVELPPPADLAAAVGQVWEHTFDLAAEVPIRACLFSAGPDDHVLAVVLHHIAGDGWSKGPLARDVSEAYAARREGRAPGWEPLPVQYADYTLWQRELLGDENDPASLMARQLAYWRETLAGAPEELALPFDRPRPPVATHRGHSAPFELPPDAHARLAEVARREGVTTYMVIQAALAMLLSRLGAGTDIPIGQVVAGRTDVALEDLVGFFVNTLVLRTDVSGDPGFREVLARVRETSLSAFSHQDVPFEKLVEELTPSRSLARHPLFQVLLTVQNVAQAAVDLPGVRAGGVVPGSGGGAVSRFDVEVSAGELFDDDGAPAGLRGSVIVAADVFTAESAGLLAERLRRVLTLVVDEPGTRLSETGVLSAQERHKLLVEWNDTAGEIPSGTVPELFAAQAARTPGATAVVHDGTRITYADLDARANRLAHHLITLGVGPESIVGVCLPRGADIVTAILAVWKAGAAYVPLDPAHPADRLAFAVADSGVRVLVTDRDETLGAAHAVRLDDPRLGACPGTPPAERPLAGELAYVIYTSGSTGRPKGVAVEHASLANLVSVFGPLMEVGPGVPVLQFASFTFDASVLDVAVTLARGGTLVVASAAERAEPALLRALVETTGVRSASVVPSLLAVLETGDLPGVEAMVVGSEHMPPGLARDWARERRLVHAYGPTEATVITAAGHVDPGESGALPFGGPLANTRMFVLDDFLEPVAPGVAGELYIAGAQVARGYVGRSALTAERFVASPFATGERLYRTGDLVRWTGDGRLVFAGRADEQVKVRGFRIEPGEVQAAVAAHPSVARAAVVAREDTPGETRLVAYVVPADDAPGLPESVRAFTAGRLPEYMVPSAVVVLDDLPLTPNGKLDRRALPAPAYETGTGRRPSNPREEIVCAAFADVLGLPEAGVDDDFFTLGGHSLLAIRLVERLREQGVEVSVRALFQSPTPAGLAWSSGARPVTVPDNLIPAGATRITPGMLPLAGLTADEIDRVVATVEGGAANVADVYPLAPLQEGLLFHHLLAGGGDDAYALPTVAEFDTRDRLDAFLDALQRVVDRHDILRTGIVWDGLREPVQVVWRHAALPVEEVTLDPGGTDPVAGLVTAGGSSMDLGRAPLIRVHTAARPGGDGRWLALLRIHHMVQDHTAKEVLLDEVQAFLTGRGGTLPEPLPFRTFVAQARGGGAGEHAGYFADLLGDVHEPTAPYGVMNARGDGAGVVREELGLSPELTGRLRAVALRMGVSPAPVMHVAWARALAAISGRADVVFGTVLFGRMNAGMGSDRVPGPFMNTLPVRVRTGEPGVLAAVSAMRDQLGELLEHEHASLAVAQRASGVTGDTPLFTSFFNYRRNTGRGGGGLEGVRTVFTHDRTNYPLAVAVNDDGGPLSLTIDAVAPIQPRAVARLVRTATAGLVSALETALDGGPELPLGDVDVLDEGERRLVVGEWNATVAGGLGVPVVELFEAQVERAPDAVAVRCGGEVVSYAEVEGRANRLARVLVGEGVGAESVVGVCLGRGVDLVVALLAVWKVGAGYLPLDPGQPVERIAFMLADSRAVLTVTSSEIADELPAGPARLVVLDDPLTTLRLAAVPAVRPDRVVSGDQVAYVIYTSGSTGRPKGVVVTQAGLANYVGWAAGVYGVGEGAPLHSSVGFDLTVTSVWVPLVSGAAVVVSTEGGAEGLAGVLSDGLGLVKVVPAHLGLLAGTVGSDVGRTWVVGGEALPGALVRSLLARSPGSVVVNEYGPTETVVGCCVFEASAGVGEWVPIGRPIANCRVYVLDGRLRPVPPGVAGELYIAGVQVARGYVGRAGLTSERFVACPFEPGARMYRSGDLARWNACGELEYLGRTDEQVKIRGFRIEPGEVQAVLAAHPLVAQAAVIAREDTPGDVRLVAYVVGAEGVAELLRRFVAERLPGYMVPSAIVALDALPLTANGKLDRRALPAPEHSAGSGRAPATVQEELLCQAFAEVLGLPEVGVDDDFFALGGHSLLAVRLVSRVRALLGVELGLPVLFEAPTVAALADRLGEAGTARVALAPVARPERVPLSYAQQRLWFIGQLEGPSATYNIPIVVRLDGDVDGEALGSALRDVIERHEVLRTTFPVVDGQPYQRVLAPGELVWEMARVTSMAVEEAAAYAFDLASEVPIRAWLIDERVLVVVIHHIASDGWSRAPLARDVSMAYAARREGRAPEWTPLPVQYADYALWQRELLGDDRDPDSMISRQVAYWRETLAGAPEELELPVDRPRPAVTSYRGHTVPIEVPAEVHARLAEVARAEGVTTFMVVQAALAVLLSRLGAGTDLPIGAANAGRTDEALDDLVGFFINTLVLRTDLSGNPTFREVLGRVRESGLAAFAHQDVPFERLVEELAPSRSMARHPLFQVMLTLENTGEAVLELPGAQARRVSAGAAVAKFDLEVLLGEVFDAHGGPAGVRGSLVASADLFDRETAERLTGRLTRVLASLTAEPQTRLSAVEVLDAGERRRVLAEWNDTAGEVTGSSLVDLFQAQVRRTPRALAVVGEGVRVSYAELDERADRLARALAARGVAPESVVGVCVGRGLDWVVAVLGVLKAGGAFLPVDPAYPVERIAYSMADAGAVAVVTSPPLAHLVPDGLTRVMADDPAAHPGAPLDVRLVPESAAYVIYTSGSTGRPKGVVVTHAGAVNLLAAGGWEAGEGDRVLQFASPGFDAACWELLAALWSGGCLVVADSAELLPGAGLAGVIQRHGVSHLLVPPSLLGVMRTEELAGVRTVVAGGEALGSELVARWGAGRRLVNAYGPTEVTVCAAMTDDLSADREVTIGGPHANVRAYVLDEWLSPVPPGVVGELYLAGAQVARGYAGRPGLTGERFVADRFGPAGGRMYRTGDRARWDGTGRLVFAGRGDDQVKIRGFRIEPGEVQAVLAAHPQVTQAAVVVREDVPGDRRLVAYLVPQEVDTDSVRAMAAGRLPAHMLPAALVTLPALPVTTSGKLDRKALPAPDYGGAAGRGPADAREELLCGVFAQVLGLPQVAVDDDFFALGGHSLLAVRLISRVRSVLGVEVPLRALFEAPTVARLAERLTGAGRARPALTPVERPERVPLSFAQRRLWFIGQLEGPSATYNVPIVVRLGGDVDVAALGAALRDVIERHEVLRTVFPVADGEPYQRVVGMDELNWELSACEAGDGLENAVTEAVGHAFDLSSEVPIRAWLFDGGVLVVVVHHIASDGWSMAPLARDFSLAYAARREGRAPAWEALPVQYADYTLWQRELLGDEDDPGSLVSGQMAYWRDTLAGAPEELALPFDRPRPVVASHRGHSVPLLVPAEVHARLVAVARAEGVTVFMVLQAALAVLLSRLGAGTDIPIGSANAGRTDVALDDLVGCFVNTLVVRADLSGDPEFRDLLARVRERSLAAFAHQDVPFERLVEELAPSRSMARHPLFQVVLTKQDTIAAELDLPGVRTGPAPVAGTGRTAAKFDLDVMVSEAFDGEGAPAGVRGSVTVATDLFDPEWAERIMRYWVRVLETVSSEPGTRLSRVDLLDAGERLRVVEGWNSTAVDGLGAPVVELFEARVVGQPGAVALVGPEEVSYAELDERANRLAHVLVGEGVGVESVVGVCLERGVELIVAVLAVWKAGAAYVPIDPGQPVERIAYMLGDSRAVLTVTSAEIAEELPAGRGRVLVLDDVFTAMRLSMAATVAPARQVHGGQAAYVIYTSGSTGRPKGVVVTQAALANYVGSVPGRLGMDGGRYALVQGQATDLGNTIVFAGLTLGGRVHVVAEEVATDPEALRVVLEEGRVDFVKMVPSHLAAMGPGVLPARSLVLGGEAAAPGWLEQVLGQAGERGCAVFNHYGPTETTIGVATTRLTEAGVIPVGTPVANTAFYVLDEHLTPVPPGVTGELYVAGAQLARGYLGRPALSAERFVACPFQPAARMYRTGDRARWTQDGRLVFAGRVDDQVKIRGFRVEPGEVTAALAACPGVHQAVVVAREEAPGDVRLVGYLVARDAEDASELPSAARRFAADRLPDHLVPSAWVVLDALPLTSNGKLDRQALPAPDHAAAAGAGRGPADAREEALCAAFAEVLGLPAVGVDDDFFALGGHSLLAVRLVSRIRALLGVEIEIRALFDTPTVAGLAAGLGDMGAARLPLTAVERRPERVPLSYAQRRLWFIRQLEGPGATYNVPIVLRLDGDVDLDALGAALRDVIERHEVLRTVFPVADGQPYQRILDPDELVWRMERVSSADLGVAEATGYAFDLASEAPIRAWLFDERVLVVVIHHIASDGWSRAPLAKDVSAAYAARREGRAPAWEALPVQYADYALWQRDLLGDEDDPGSLISGQTAYWRRTLTGVPEELELPVDRPRPAVASHQGHSVPIEIPAHVHARLAEVARAERATTFMVVQAALAVLLSRLGAGTDIPIGTANAGRTDEALDDLVGFFINTLVLRTDLSGDPTFQELLARVRRTSLEALAHQDVPFERLVEELAPSRSRARHPLFQVQLDLQNMAEAVLDLPGARTAGLPAGASVAKFDLEVRLGEVFDPQGAPAGVRGSVIGAADLFDPASVGRIATRLARVLELLVTDPRTRIEAVDVLDEGERRLVVEEWNATVAGGLGVPVVELFEVQVERTPDAVAVRCGGEVVSYAEVEGRANRLARVLVGEGVGVESVVGVCLGRGVDLVVALLAVWKVGAGYLPLDPGQPVERIAFMLADSRAVLTVTSEEIAEELPAGGGRMLVLDDTLTRLRLGAASGVRPDRVVSGDQVAYVIYTSGSTGRPKGVVVTQAGLANYVGWAAGVYGVGEGAPLHSSVGFDLTVTSVWVPLVSGAAVVVSTEGGAEGLAGVLSDGLGLVKVVPAHLGLLAETVGSDVGRTWVVGGEALPGALVRSLLARSPGSVVVNEYGPTETVVGCCVFEASAGVGEWVPIGRPIANCRVYVLDGRLRPVPPGVAGELYIAGVQVARGYVGRAGLTSERFVACPFEPGARMYRSGDRVRWSADGQLMFLGRVDDQVKIRGFRIEPGEVQAVLAAHPLVAQAAVIAREDRLVAYVVGAEGVAGLLSRYAADRLPDYMVPSAIVALDALPLTANGKLDRRALPAPEHGAGGGRAPATVQEELLCRAFAEVLGLPVVGVDDDFFALGGHSLLAVRLVSRVRALLGVELGLPVLFEAPTVAALAGRLGEAGTARVALAPVARPERVPLSYAQQRLWFIGQLEGPSATYNIPIVVRLDGDVDGEALGLALRDVIERHEVLRTTFPVVDGQPYQRILDPDELVWRMQRVSSADLGVAEATGYAFDLASEVPIRAWLIDERVLVVVIHHIASDGWSRAPLARDLSAAYAARRAGAAPRWEPLPVQYADYALWQRDLLGDDRDPDSMISRQVAYWRQTLDGLPEELDLPADRPRPAVASHQGHSVPIEIPAEVHARLAEVATNEGVTTFMVVQAALAVLLSRLGAGADVPIGATNAGRTDEALDDLVGFFVNTLVLRTDLTGDPTFRELLDRVRRTSLEALAHQDVPFERLVEELAPARSRARHPLVQVMLTLQNTAEAALDLPGARTGELAAGPPVAKFDLDARLVETFGPDGAPAGVRGSLIGAADLFDPGSVGRVADRLTRLLDLLVSDTEARVGSVELLDQDERHRLLTAWNAAPVPARPATVPELFEAQAARTPDATALVAGGVEVTYADLDARADRLARLLIGQGIGPESVVGVCMERGTDLVVAMLGVLKAGGAYLPLDPAYPVERIAYSLADAGARCVLSTMELRDRLPAEVPWLLVNDPAGPETPAAGVRRTPTPDNPAYVIYTSGSTGLPKGVAVTHANVTGLFAQTRPLFGFGPDDVWSWFHSFAFDFSVWELWGALLHGGRVVVVPYEVSRSPERFLALLERERVTVLSQTPSAFYQLMAVEEHRLEAVASVRAVVFGGEALDPARLSGWWERHGEGVRLVNMYGITETTVHVTFHELSPRSAVPGSVIGRGLPGLSVYVLDEWLRPAPTGTVGEVYVTGGQLARGYLGQPALTAGRFVASPFEPGRRMYRTGDRARWTAGGHLVFSGRADDQVKIRGFRIEPGEVRAVLAGCPQVEQAAVVAREDTPGDVRLVAYVVGANGTHHGDGPSDGALPDVVRRFAAERLPGHLVPAAVVVLDALPLTVNGKLDRRALPAPRYAAGAGRAPADAREERLCEAFAQVLGLERVGVDDDFFALGGHSLLAVRLMSRIRTVLDVEADLAALFDAPTPAGLARRLGDERPRRPVLRPLGAGEETE</sequence>
<keyword evidence="3" id="KW-0596">Phosphopantetheine</keyword>
<feature type="domain" description="Carrier" evidence="6">
    <location>
        <begin position="960"/>
        <end position="1034"/>
    </location>
</feature>
<dbReference type="InterPro" id="IPR025110">
    <property type="entry name" value="AMP-bd_C"/>
</dbReference>
<dbReference type="InterPro" id="IPR045851">
    <property type="entry name" value="AMP-bd_C_sf"/>
</dbReference>
<dbReference type="NCBIfam" id="NF003417">
    <property type="entry name" value="PRK04813.1"/>
    <property type="match status" value="6"/>
</dbReference>
<evidence type="ECO:0000313" key="7">
    <source>
        <dbReference type="EMBL" id="MCP2356367.1"/>
    </source>
</evidence>
<gene>
    <name evidence="7" type="ORF">HD597_003387</name>
</gene>
<dbReference type="Pfam" id="PF00668">
    <property type="entry name" value="Condensation"/>
    <property type="match status" value="6"/>
</dbReference>
<dbReference type="InterPro" id="IPR020806">
    <property type="entry name" value="PKS_PP-bd"/>
</dbReference>
<dbReference type="PROSITE" id="PS50075">
    <property type="entry name" value="CARRIER"/>
    <property type="match status" value="6"/>
</dbReference>
<dbReference type="Proteomes" id="UP001139648">
    <property type="component" value="Unassembled WGS sequence"/>
</dbReference>